<feature type="transmembrane region" description="Helical" evidence="10">
    <location>
        <begin position="37"/>
        <end position="55"/>
    </location>
</feature>
<keyword evidence="10" id="KW-0479">Metal-binding</keyword>
<dbReference type="STRING" id="1397694.GCA_000702585_03012"/>
<dbReference type="InterPro" id="IPR003691">
    <property type="entry name" value="FluC"/>
</dbReference>
<keyword evidence="5 10" id="KW-0472">Membrane</keyword>
<evidence type="ECO:0000256" key="1">
    <source>
        <dbReference type="ARBA" id="ARBA00004651"/>
    </source>
</evidence>
<comment type="function">
    <text evidence="9 10">Fluoride-specific ion channel. Important for reducing fluoride concentration in the cell, thus reducing its toxicity.</text>
</comment>
<evidence type="ECO:0000256" key="3">
    <source>
        <dbReference type="ARBA" id="ARBA00022692"/>
    </source>
</evidence>
<feature type="transmembrane region" description="Helical" evidence="10">
    <location>
        <begin position="62"/>
        <end position="83"/>
    </location>
</feature>
<feature type="binding site" evidence="10">
    <location>
        <position position="74"/>
    </location>
    <ligand>
        <name>Na(+)</name>
        <dbReference type="ChEBI" id="CHEBI:29101"/>
        <note>structural</note>
    </ligand>
</feature>
<keyword evidence="2 10" id="KW-1003">Cell membrane</keyword>
<dbReference type="PANTHER" id="PTHR28259:SF1">
    <property type="entry name" value="FLUORIDE EXPORT PROTEIN 1-RELATED"/>
    <property type="match status" value="1"/>
</dbReference>
<dbReference type="PANTHER" id="PTHR28259">
    <property type="entry name" value="FLUORIDE EXPORT PROTEIN 1-RELATED"/>
    <property type="match status" value="1"/>
</dbReference>
<dbReference type="GO" id="GO:0062054">
    <property type="term" value="F:fluoride channel activity"/>
    <property type="evidence" value="ECO:0007669"/>
    <property type="project" value="UniProtKB-UniRule"/>
</dbReference>
<evidence type="ECO:0000313" key="12">
    <source>
        <dbReference type="Proteomes" id="UP000254060"/>
    </source>
</evidence>
<feature type="binding site" evidence="10">
    <location>
        <position position="77"/>
    </location>
    <ligand>
        <name>Na(+)</name>
        <dbReference type="ChEBI" id="CHEBI:29101"/>
        <note>structural</note>
    </ligand>
</feature>
<reference evidence="11 12" key="1">
    <citation type="submission" date="2018-06" db="EMBL/GenBank/DDBJ databases">
        <authorList>
            <consortium name="Pathogen Informatics"/>
            <person name="Doyle S."/>
        </authorList>
    </citation>
    <scope>NUCLEOTIDE SEQUENCE [LARGE SCALE GENOMIC DNA]</scope>
    <source>
        <strain evidence="11 12">NCTC13163</strain>
    </source>
</reference>
<dbReference type="GO" id="GO:0140114">
    <property type="term" value="P:cellular detoxification of fluoride"/>
    <property type="evidence" value="ECO:0007669"/>
    <property type="project" value="UniProtKB-UniRule"/>
</dbReference>
<dbReference type="HAMAP" id="MF_00454">
    <property type="entry name" value="FluC"/>
    <property type="match status" value="1"/>
</dbReference>
<dbReference type="OrthoDB" id="9799631at2"/>
<keyword evidence="3 10" id="KW-0812">Transmembrane</keyword>
<evidence type="ECO:0000256" key="10">
    <source>
        <dbReference type="HAMAP-Rule" id="MF_00454"/>
    </source>
</evidence>
<comment type="similarity">
    <text evidence="7 10">Belongs to the fluoride channel Fluc/FEX (TC 1.A.43) family.</text>
</comment>
<evidence type="ECO:0000256" key="6">
    <source>
        <dbReference type="ARBA" id="ARBA00023303"/>
    </source>
</evidence>
<keyword evidence="10" id="KW-0813">Transport</keyword>
<dbReference type="AlphaFoldDB" id="A0A377FWI2"/>
<comment type="activity regulation">
    <text evidence="10">Na(+) is not transported, but it plays an essential structural role and its presence is essential for fluoride channel function.</text>
</comment>
<sequence length="134" mass="14611">MLYIYVGLAGAFGALLRYEIGVGVHNFYGGTFPFETLAVNLIGSFMLGWLTHYLFRTGRLSPMVVTAIGTGFIGSFTTFSTFSVETIVMIETGNLSGALAYVTLSIVLGLLSSWLGYKLGNKRFLRFAKRKGEA</sequence>
<name>A0A377FWI2_9BACL</name>
<evidence type="ECO:0000256" key="9">
    <source>
        <dbReference type="ARBA" id="ARBA00049940"/>
    </source>
</evidence>
<comment type="subcellular location">
    <subcellularLocation>
        <location evidence="1 10">Cell membrane</location>
        <topology evidence="1 10">Multi-pass membrane protein</topology>
    </subcellularLocation>
</comment>
<keyword evidence="4 10" id="KW-1133">Transmembrane helix</keyword>
<proteinExistence type="inferred from homology"/>
<organism evidence="11 12">
    <name type="scientific">Exiguobacterium aurantiacum</name>
    <dbReference type="NCBI Taxonomy" id="33987"/>
    <lineage>
        <taxon>Bacteria</taxon>
        <taxon>Bacillati</taxon>
        <taxon>Bacillota</taxon>
        <taxon>Bacilli</taxon>
        <taxon>Bacillales</taxon>
        <taxon>Bacillales Family XII. Incertae Sedis</taxon>
        <taxon>Exiguobacterium</taxon>
    </lineage>
</organism>
<protein>
    <recommendedName>
        <fullName evidence="10">Fluoride-specific ion channel FluC</fullName>
    </recommendedName>
</protein>
<gene>
    <name evidence="10 11" type="primary">crcB</name>
    <name evidence="10" type="synonym">fluC</name>
    <name evidence="11" type="ORF">NCTC13163_02527</name>
</gene>
<dbReference type="EMBL" id="UGGP01000001">
    <property type="protein sequence ID" value="STO09128.1"/>
    <property type="molecule type" value="Genomic_DNA"/>
</dbReference>
<evidence type="ECO:0000256" key="4">
    <source>
        <dbReference type="ARBA" id="ARBA00022989"/>
    </source>
</evidence>
<dbReference type="Proteomes" id="UP000254060">
    <property type="component" value="Unassembled WGS sequence"/>
</dbReference>
<keyword evidence="10" id="KW-0915">Sodium</keyword>
<feature type="transmembrane region" description="Helical" evidence="10">
    <location>
        <begin position="95"/>
        <end position="117"/>
    </location>
</feature>
<dbReference type="Pfam" id="PF02537">
    <property type="entry name" value="CRCB"/>
    <property type="match status" value="1"/>
</dbReference>
<dbReference type="NCBIfam" id="TIGR00494">
    <property type="entry name" value="crcB"/>
    <property type="match status" value="1"/>
</dbReference>
<keyword evidence="6 10" id="KW-0407">Ion channel</keyword>
<evidence type="ECO:0000256" key="8">
    <source>
        <dbReference type="ARBA" id="ARBA00035585"/>
    </source>
</evidence>
<comment type="catalytic activity">
    <reaction evidence="8">
        <text>fluoride(in) = fluoride(out)</text>
        <dbReference type="Rhea" id="RHEA:76159"/>
        <dbReference type="ChEBI" id="CHEBI:17051"/>
    </reaction>
    <physiologicalReaction direction="left-to-right" evidence="8">
        <dbReference type="Rhea" id="RHEA:76160"/>
    </physiologicalReaction>
</comment>
<dbReference type="GO" id="GO:0046872">
    <property type="term" value="F:metal ion binding"/>
    <property type="evidence" value="ECO:0007669"/>
    <property type="project" value="UniProtKB-KW"/>
</dbReference>
<evidence type="ECO:0000256" key="5">
    <source>
        <dbReference type="ARBA" id="ARBA00023136"/>
    </source>
</evidence>
<evidence type="ECO:0000313" key="11">
    <source>
        <dbReference type="EMBL" id="STO09128.1"/>
    </source>
</evidence>
<dbReference type="GO" id="GO:0005886">
    <property type="term" value="C:plasma membrane"/>
    <property type="evidence" value="ECO:0007669"/>
    <property type="project" value="UniProtKB-SubCell"/>
</dbReference>
<keyword evidence="10" id="KW-0406">Ion transport</keyword>
<evidence type="ECO:0000256" key="2">
    <source>
        <dbReference type="ARBA" id="ARBA00022475"/>
    </source>
</evidence>
<accession>A0A377FWI2</accession>
<evidence type="ECO:0000256" key="7">
    <source>
        <dbReference type="ARBA" id="ARBA00035120"/>
    </source>
</evidence>
<dbReference type="RefSeq" id="WP_024371725.1">
    <property type="nucleotide sequence ID" value="NZ_UGGP01000001.1"/>
</dbReference>